<dbReference type="EMBL" id="JAHHUM010001520">
    <property type="protein sequence ID" value="KAK5610868.1"/>
    <property type="molecule type" value="Genomic_DNA"/>
</dbReference>
<reference evidence="1 2" key="1">
    <citation type="submission" date="2021-06" db="EMBL/GenBank/DDBJ databases">
        <authorList>
            <person name="Palmer J.M."/>
        </authorList>
    </citation>
    <scope>NUCLEOTIDE SEQUENCE [LARGE SCALE GENOMIC DNA]</scope>
    <source>
        <strain evidence="1 2">MEX-2019</strain>
        <tissue evidence="1">Muscle</tissue>
    </source>
</reference>
<name>A0AAV9RPA5_9TELE</name>
<protein>
    <submittedName>
        <fullName evidence="1">Uncharacterized protein</fullName>
    </submittedName>
</protein>
<dbReference type="AlphaFoldDB" id="A0AAV9RPA5"/>
<evidence type="ECO:0000313" key="2">
    <source>
        <dbReference type="Proteomes" id="UP001311232"/>
    </source>
</evidence>
<dbReference type="Proteomes" id="UP001311232">
    <property type="component" value="Unassembled WGS sequence"/>
</dbReference>
<sequence length="100" mass="11483">MLESEIHNSSVKLQHILVDTKVFPGKKGFTVFTLGKFWVNSSHGVFRKYPKEEGILIRSMNHLRFRGAGALLLLEEKQFLTLSLVLKFRNPMVEAHFSPL</sequence>
<evidence type="ECO:0000313" key="1">
    <source>
        <dbReference type="EMBL" id="KAK5610868.1"/>
    </source>
</evidence>
<keyword evidence="2" id="KW-1185">Reference proteome</keyword>
<comment type="caution">
    <text evidence="1">The sequence shown here is derived from an EMBL/GenBank/DDBJ whole genome shotgun (WGS) entry which is preliminary data.</text>
</comment>
<organism evidence="1 2">
    <name type="scientific">Crenichthys baileyi</name>
    <name type="common">White River springfish</name>
    <dbReference type="NCBI Taxonomy" id="28760"/>
    <lineage>
        <taxon>Eukaryota</taxon>
        <taxon>Metazoa</taxon>
        <taxon>Chordata</taxon>
        <taxon>Craniata</taxon>
        <taxon>Vertebrata</taxon>
        <taxon>Euteleostomi</taxon>
        <taxon>Actinopterygii</taxon>
        <taxon>Neopterygii</taxon>
        <taxon>Teleostei</taxon>
        <taxon>Neoteleostei</taxon>
        <taxon>Acanthomorphata</taxon>
        <taxon>Ovalentaria</taxon>
        <taxon>Atherinomorphae</taxon>
        <taxon>Cyprinodontiformes</taxon>
        <taxon>Goodeidae</taxon>
        <taxon>Crenichthys</taxon>
    </lineage>
</organism>
<proteinExistence type="predicted"/>
<gene>
    <name evidence="1" type="ORF">CRENBAI_024988</name>
</gene>
<accession>A0AAV9RPA5</accession>